<feature type="transmembrane region" description="Helical" evidence="1">
    <location>
        <begin position="71"/>
        <end position="93"/>
    </location>
</feature>
<keyword evidence="3" id="KW-1185">Reference proteome</keyword>
<name>A0ABR8KIK4_9NOSO</name>
<sequence length="177" mass="20232">MDGFLWTAVLLWNCINIVQDKLLRKQFSFSWGWWAVINSVAFTIAGSIAAIVTLTIWFYAQLDILQTRDLIILWSIFALFFGAIAIPVQWFVFKKQYLPQPVVLAIFNVLVAIAAYILWTKFNYNALWNNDWKPVVASAVVGVAVGAVSGIALDRYCSFLNHFAEQREDEGWDEDDE</sequence>
<accession>A0ABR8KIK4</accession>
<comment type="caution">
    <text evidence="2">The sequence shown here is derived from an EMBL/GenBank/DDBJ whole genome shotgun (WGS) entry which is preliminary data.</text>
</comment>
<feature type="transmembrane region" description="Helical" evidence="1">
    <location>
        <begin position="134"/>
        <end position="153"/>
    </location>
</feature>
<dbReference type="RefSeq" id="WP_190959901.1">
    <property type="nucleotide sequence ID" value="NZ_JACJTU010000083.1"/>
</dbReference>
<evidence type="ECO:0000256" key="1">
    <source>
        <dbReference type="SAM" id="Phobius"/>
    </source>
</evidence>
<gene>
    <name evidence="2" type="ORF">H6H03_37015</name>
</gene>
<protein>
    <submittedName>
        <fullName evidence="2">Uncharacterized protein</fullName>
    </submittedName>
</protein>
<evidence type="ECO:0000313" key="2">
    <source>
        <dbReference type="EMBL" id="MBD2739400.1"/>
    </source>
</evidence>
<evidence type="ECO:0000313" key="3">
    <source>
        <dbReference type="Proteomes" id="UP000637383"/>
    </source>
</evidence>
<keyword evidence="1" id="KW-1133">Transmembrane helix</keyword>
<feature type="transmembrane region" description="Helical" evidence="1">
    <location>
        <begin position="102"/>
        <end position="122"/>
    </location>
</feature>
<keyword evidence="1" id="KW-0812">Transmembrane</keyword>
<proteinExistence type="predicted"/>
<dbReference type="EMBL" id="JACJTU010000083">
    <property type="protein sequence ID" value="MBD2739400.1"/>
    <property type="molecule type" value="Genomic_DNA"/>
</dbReference>
<keyword evidence="1" id="KW-0472">Membrane</keyword>
<reference evidence="2 3" key="1">
    <citation type="journal article" date="2020" name="ISME J.">
        <title>Comparative genomics reveals insights into cyanobacterial evolution and habitat adaptation.</title>
        <authorList>
            <person name="Chen M.Y."/>
            <person name="Teng W.K."/>
            <person name="Zhao L."/>
            <person name="Hu C.X."/>
            <person name="Zhou Y.K."/>
            <person name="Han B.P."/>
            <person name="Song L.R."/>
            <person name="Shu W.S."/>
        </authorList>
    </citation>
    <scope>NUCLEOTIDE SEQUENCE [LARGE SCALE GENOMIC DNA]</scope>
    <source>
        <strain evidence="2 3">FACHB-159</strain>
    </source>
</reference>
<feature type="transmembrane region" description="Helical" evidence="1">
    <location>
        <begin position="31"/>
        <end position="59"/>
    </location>
</feature>
<dbReference type="Proteomes" id="UP000637383">
    <property type="component" value="Unassembled WGS sequence"/>
</dbReference>
<organism evidence="2 3">
    <name type="scientific">Nostoc paludosum FACHB-159</name>
    <dbReference type="NCBI Taxonomy" id="2692908"/>
    <lineage>
        <taxon>Bacteria</taxon>
        <taxon>Bacillati</taxon>
        <taxon>Cyanobacteriota</taxon>
        <taxon>Cyanophyceae</taxon>
        <taxon>Nostocales</taxon>
        <taxon>Nostocaceae</taxon>
        <taxon>Nostoc</taxon>
    </lineage>
</organism>